<feature type="compositionally biased region" description="Basic and acidic residues" evidence="3">
    <location>
        <begin position="29"/>
        <end position="53"/>
    </location>
</feature>
<evidence type="ECO:0000256" key="1">
    <source>
        <dbReference type="PROSITE-ProRule" id="PRU00042"/>
    </source>
</evidence>
<keyword evidence="1" id="KW-0863">Zinc-finger</keyword>
<evidence type="ECO:0000256" key="2">
    <source>
        <dbReference type="SAM" id="Coils"/>
    </source>
</evidence>
<dbReference type="OrthoDB" id="6077919at2759"/>
<feature type="compositionally biased region" description="Low complexity" evidence="3">
    <location>
        <begin position="537"/>
        <end position="563"/>
    </location>
</feature>
<keyword evidence="2" id="KW-0175">Coiled coil</keyword>
<evidence type="ECO:0000256" key="3">
    <source>
        <dbReference type="SAM" id="MobiDB-lite"/>
    </source>
</evidence>
<dbReference type="InterPro" id="IPR036236">
    <property type="entry name" value="Znf_C2H2_sf"/>
</dbReference>
<feature type="coiled-coil region" evidence="2">
    <location>
        <begin position="733"/>
        <end position="779"/>
    </location>
</feature>
<dbReference type="PROSITE" id="PS50157">
    <property type="entry name" value="ZINC_FINGER_C2H2_2"/>
    <property type="match status" value="2"/>
</dbReference>
<feature type="domain" description="C2H2-type" evidence="4">
    <location>
        <begin position="789"/>
        <end position="816"/>
    </location>
</feature>
<dbReference type="AlphaFoldDB" id="A0A0V0QR94"/>
<protein>
    <recommendedName>
        <fullName evidence="4">C2H2-type domain-containing protein</fullName>
    </recommendedName>
</protein>
<feature type="region of interest" description="Disordered" evidence="3">
    <location>
        <begin position="108"/>
        <end position="142"/>
    </location>
</feature>
<dbReference type="GO" id="GO:0008270">
    <property type="term" value="F:zinc ion binding"/>
    <property type="evidence" value="ECO:0007669"/>
    <property type="project" value="UniProtKB-KW"/>
</dbReference>
<evidence type="ECO:0000259" key="4">
    <source>
        <dbReference type="PROSITE" id="PS50157"/>
    </source>
</evidence>
<sequence length="1022" mass="121875">MRLRQHKRIQYNKYQKDDEDQTITPVERRQLSQAKKESLKLEQQNTKKKDKNASKSLNHLDYNQQDIQSRNIHINIEKQLDNNNNLNMQESGNKYEVLEQLKSGLASNTSINSISPNNQQNKGKQKQNFTKNNNKTNYNNSNAYQHNQKNKENNIQIDQKSTESDSIEQNQTPGTTTEDIIQISSESINQKEKNYQKGQENTVTQQDKEQPKEKIIILKSLNAANNHVKQIKKTIEQKQELYNQLKQSHTPLKPKAKEEIAKEEKQKKRKERQKEKEKQKNKSQQPKICPRCNKKLASKLNVERHIEFKHKELPYQCLNCDEQFSKKREVKIHLKMVKKCRKHYYERGIDYHEVRSVLDGTKEMIKMTPQQEEVLKMKYASYNQNLTQNNFNKNNNNNFSNFSNFGNYNCQKFNENSRPLFENGDFNNGNKNPENLVQSNSLLANEENEQIQQEKLVNILPQNYNQQNDIYVSQSGNQIQLNNNESNSEILLPQTNKNLIPQQKENSDFQAQNPPQILSFLNNSKNIQHKEQQKKNINNNNIGNNLIGQQDQQNNVQQQQQQNGVFNHRPSLKRRLKRVKADYSLELQLLRKRNKLKKINTCFEKAIDQMNLRQNPKKKQDAFGKEFHFQKNQKQQNFFSKFQKGDNKVLRANYFLKKDIDQPLKILEDIRENLEQNKNIQEDQLQFCLQESQNQYQKIMSKTPSIKDMEFVTKYFKQKYEEDHKKQVCQYYVVKLKNAIERLIQEKQSSETRKIRMEKKERQKEMDEEEENMQKIQQNNIHFYTNQPFLCQYCFQSFNSDFLLDKHYQKHHKDSVITCLRCNTKFQKNRLFQEHLIKEKICSKIHNKMRKEQQKVCVRFGQDLNGPKKACIKTFLQDYKTNMEERNQNYLLHQILSGQYLNNIALNLNLKEQNKQKKSQKNFKKILLNRVGNQDIMWEENFVEEDFEISDISEDESEISIDNFQEDLQNQNEISKDIKEQNITETYYNNENSNATQKNQNYNTINFNKKRKFSESESIDQH</sequence>
<gene>
    <name evidence="5" type="ORF">PPERSA_09493</name>
</gene>
<evidence type="ECO:0000313" key="5">
    <source>
        <dbReference type="EMBL" id="KRX04701.1"/>
    </source>
</evidence>
<feature type="region of interest" description="Disordered" evidence="3">
    <location>
        <begin position="245"/>
        <end position="290"/>
    </location>
</feature>
<feature type="coiled-coil region" evidence="2">
    <location>
        <begin position="664"/>
        <end position="691"/>
    </location>
</feature>
<dbReference type="EMBL" id="LDAU01000113">
    <property type="protein sequence ID" value="KRX04701.1"/>
    <property type="molecule type" value="Genomic_DNA"/>
</dbReference>
<feature type="region of interest" description="Disordered" evidence="3">
    <location>
        <begin position="29"/>
        <end position="61"/>
    </location>
</feature>
<feature type="region of interest" description="Disordered" evidence="3">
    <location>
        <begin position="537"/>
        <end position="571"/>
    </location>
</feature>
<dbReference type="InParanoid" id="A0A0V0QR94"/>
<name>A0A0V0QR94_PSEPJ</name>
<proteinExistence type="predicted"/>
<evidence type="ECO:0000313" key="6">
    <source>
        <dbReference type="Proteomes" id="UP000054937"/>
    </source>
</evidence>
<dbReference type="SMART" id="SM00355">
    <property type="entry name" value="ZnF_C2H2"/>
    <property type="match status" value="3"/>
</dbReference>
<reference evidence="5 6" key="1">
    <citation type="journal article" date="2015" name="Sci. Rep.">
        <title>Genome of the facultative scuticociliatosis pathogen Pseudocohnilembus persalinus provides insight into its virulence through horizontal gene transfer.</title>
        <authorList>
            <person name="Xiong J."/>
            <person name="Wang G."/>
            <person name="Cheng J."/>
            <person name="Tian M."/>
            <person name="Pan X."/>
            <person name="Warren A."/>
            <person name="Jiang C."/>
            <person name="Yuan D."/>
            <person name="Miao W."/>
        </authorList>
    </citation>
    <scope>NUCLEOTIDE SEQUENCE [LARGE SCALE GENOMIC DNA]</scope>
    <source>
        <strain evidence="5">36N120E</strain>
    </source>
</reference>
<accession>A0A0V0QR94</accession>
<organism evidence="5 6">
    <name type="scientific">Pseudocohnilembus persalinus</name>
    <name type="common">Ciliate</name>
    <dbReference type="NCBI Taxonomy" id="266149"/>
    <lineage>
        <taxon>Eukaryota</taxon>
        <taxon>Sar</taxon>
        <taxon>Alveolata</taxon>
        <taxon>Ciliophora</taxon>
        <taxon>Intramacronucleata</taxon>
        <taxon>Oligohymenophorea</taxon>
        <taxon>Scuticociliatia</taxon>
        <taxon>Philasterida</taxon>
        <taxon>Pseudocohnilembidae</taxon>
        <taxon>Pseudocohnilembus</taxon>
    </lineage>
</organism>
<keyword evidence="1" id="KW-0862">Zinc</keyword>
<keyword evidence="6" id="KW-1185">Reference proteome</keyword>
<dbReference type="InterPro" id="IPR013087">
    <property type="entry name" value="Znf_C2H2_type"/>
</dbReference>
<keyword evidence="1" id="KW-0479">Metal-binding</keyword>
<dbReference type="Gene3D" id="3.30.160.60">
    <property type="entry name" value="Classic Zinc Finger"/>
    <property type="match status" value="2"/>
</dbReference>
<dbReference type="Proteomes" id="UP000054937">
    <property type="component" value="Unassembled WGS sequence"/>
</dbReference>
<feature type="compositionally biased region" description="Basic and acidic residues" evidence="3">
    <location>
        <begin position="255"/>
        <end position="280"/>
    </location>
</feature>
<comment type="caution">
    <text evidence="5">The sequence shown here is derived from an EMBL/GenBank/DDBJ whole genome shotgun (WGS) entry which is preliminary data.</text>
</comment>
<dbReference type="SUPFAM" id="SSF57667">
    <property type="entry name" value="beta-beta-alpha zinc fingers"/>
    <property type="match status" value="1"/>
</dbReference>
<dbReference type="PROSITE" id="PS00028">
    <property type="entry name" value="ZINC_FINGER_C2H2_1"/>
    <property type="match status" value="1"/>
</dbReference>
<feature type="domain" description="C2H2-type" evidence="4">
    <location>
        <begin position="315"/>
        <end position="348"/>
    </location>
</feature>